<feature type="non-terminal residue" evidence="1">
    <location>
        <position position="64"/>
    </location>
</feature>
<dbReference type="RefSeq" id="WP_202784064.1">
    <property type="nucleotide sequence ID" value="NZ_CAHJWF010000100.1"/>
</dbReference>
<reference evidence="1 2" key="1">
    <citation type="submission" date="2020-05" db="EMBL/GenBank/DDBJ databases">
        <authorList>
            <person name="Petersen J."/>
            <person name="Sayavedra L."/>
        </authorList>
    </citation>
    <scope>NUCLEOTIDE SEQUENCE [LARGE SCALE GENOMIC DNA]</scope>
    <source>
        <strain evidence="1">B azoricus SOX ET2 1586I</strain>
    </source>
</reference>
<accession>A0ABN7G8N8</accession>
<evidence type="ECO:0000313" key="1">
    <source>
        <dbReference type="EMBL" id="CAB5498702.1"/>
    </source>
</evidence>
<dbReference type="Proteomes" id="UP000626656">
    <property type="component" value="Unassembled WGS sequence"/>
</dbReference>
<dbReference type="EMBL" id="CAHJWF010000100">
    <property type="protein sequence ID" value="CAB5498702.1"/>
    <property type="molecule type" value="Genomic_DNA"/>
</dbReference>
<gene>
    <name evidence="1" type="ORF">AZO1586I_376</name>
</gene>
<keyword evidence="2" id="KW-1185">Reference proteome</keyword>
<protein>
    <submittedName>
        <fullName evidence="1">Uncharacterized protein</fullName>
    </submittedName>
</protein>
<organism evidence="1 2">
    <name type="scientific">Bathymodiolus thermophilus thioautotrophic gill symbiont</name>
    <dbReference type="NCBI Taxonomy" id="2360"/>
    <lineage>
        <taxon>Bacteria</taxon>
        <taxon>Pseudomonadati</taxon>
        <taxon>Pseudomonadota</taxon>
        <taxon>Gammaproteobacteria</taxon>
        <taxon>sulfur-oxidizing symbionts</taxon>
    </lineage>
</organism>
<name>A0ABN7G8N8_9GAMM</name>
<comment type="caution">
    <text evidence="1">The sequence shown here is derived from an EMBL/GenBank/DDBJ whole genome shotgun (WGS) entry which is preliminary data.</text>
</comment>
<sequence>MIIWEKIEPELRELSIKTDSLSEILLSDNETIIPHLLQNLEVDEVKKALKKSVGLMVFEDYSDV</sequence>
<evidence type="ECO:0000313" key="2">
    <source>
        <dbReference type="Proteomes" id="UP000626656"/>
    </source>
</evidence>
<proteinExistence type="predicted"/>